<evidence type="ECO:0000256" key="3">
    <source>
        <dbReference type="SAM" id="MobiDB-lite"/>
    </source>
</evidence>
<dbReference type="GO" id="GO:0016614">
    <property type="term" value="F:oxidoreductase activity, acting on CH-OH group of donors"/>
    <property type="evidence" value="ECO:0007669"/>
    <property type="project" value="UniProtKB-ARBA"/>
</dbReference>
<evidence type="ECO:0000313" key="4">
    <source>
        <dbReference type="EMBL" id="NKY87391.1"/>
    </source>
</evidence>
<dbReference type="Pfam" id="PF13561">
    <property type="entry name" value="adh_short_C2"/>
    <property type="match status" value="1"/>
</dbReference>
<dbReference type="FunFam" id="3.40.50.720:FF:000084">
    <property type="entry name" value="Short-chain dehydrogenase reductase"/>
    <property type="match status" value="1"/>
</dbReference>
<dbReference type="PRINTS" id="PR00080">
    <property type="entry name" value="SDRFAMILY"/>
</dbReference>
<organism evidence="4 5">
    <name type="scientific">Nocardia veterana</name>
    <dbReference type="NCBI Taxonomy" id="132249"/>
    <lineage>
        <taxon>Bacteria</taxon>
        <taxon>Bacillati</taxon>
        <taxon>Actinomycetota</taxon>
        <taxon>Actinomycetes</taxon>
        <taxon>Mycobacteriales</taxon>
        <taxon>Nocardiaceae</taxon>
        <taxon>Nocardia</taxon>
    </lineage>
</organism>
<dbReference type="PROSITE" id="PS00061">
    <property type="entry name" value="ADH_SHORT"/>
    <property type="match status" value="1"/>
</dbReference>
<dbReference type="EMBL" id="JAAXPE010000017">
    <property type="protein sequence ID" value="NKY87391.1"/>
    <property type="molecule type" value="Genomic_DNA"/>
</dbReference>
<dbReference type="AlphaFoldDB" id="A0A7X6M076"/>
<name>A0A7X6M076_9NOCA</name>
<feature type="region of interest" description="Disordered" evidence="3">
    <location>
        <begin position="1"/>
        <end position="54"/>
    </location>
</feature>
<protein>
    <submittedName>
        <fullName evidence="4">SDR family oxidoreductase</fullName>
    </submittedName>
</protein>
<dbReference type="Proteomes" id="UP000523447">
    <property type="component" value="Unassembled WGS sequence"/>
</dbReference>
<dbReference type="Gene3D" id="3.40.50.720">
    <property type="entry name" value="NAD(P)-binding Rossmann-like Domain"/>
    <property type="match status" value="1"/>
</dbReference>
<dbReference type="InterPro" id="IPR002347">
    <property type="entry name" value="SDR_fam"/>
</dbReference>
<sequence length="311" mass="32754">MSTKGKPVEGPSATPAPTAPATAEPAPPFPKQRLSHPGLESQMDPPPRYAARNYRPAGKLGGKIALITGGDSGIGRAVALLYAREGADVAIGYLPQEQSDAEVVQREISATGRRCLLVPGDLCDPGYCAELVERTVAEFGRLDVLVSNAAYMNSETELLAQMTPDDWDRTFKTNIYAYFYLVRAALPHLQPGAAIIATGSEVGLTGDRVMVDYAASKAAVVALSRSLAIHLAKDGIRVNIVAPGPTWTPLNLADQGMPEDYIGKLGAETLFGRPGQPEEIAPAYVFLASDADSGFITGETVAVTGGMVGTR</sequence>
<evidence type="ECO:0000313" key="5">
    <source>
        <dbReference type="Proteomes" id="UP000523447"/>
    </source>
</evidence>
<evidence type="ECO:0000256" key="2">
    <source>
        <dbReference type="ARBA" id="ARBA00023002"/>
    </source>
</evidence>
<proteinExistence type="inferred from homology"/>
<evidence type="ECO:0000256" key="1">
    <source>
        <dbReference type="ARBA" id="ARBA00006484"/>
    </source>
</evidence>
<dbReference type="InterPro" id="IPR036291">
    <property type="entry name" value="NAD(P)-bd_dom_sf"/>
</dbReference>
<dbReference type="PANTHER" id="PTHR48107:SF16">
    <property type="entry name" value="NADPH-DEPENDENT ALDEHYDE REDUCTASE 1, CHLOROPLASTIC"/>
    <property type="match status" value="1"/>
</dbReference>
<keyword evidence="5" id="KW-1185">Reference proteome</keyword>
<dbReference type="PRINTS" id="PR00081">
    <property type="entry name" value="GDHRDH"/>
</dbReference>
<feature type="compositionally biased region" description="Low complexity" evidence="3">
    <location>
        <begin position="13"/>
        <end position="24"/>
    </location>
</feature>
<comment type="caution">
    <text evidence="4">The sequence shown here is derived from an EMBL/GenBank/DDBJ whole genome shotgun (WGS) entry which is preliminary data.</text>
</comment>
<dbReference type="SUPFAM" id="SSF51735">
    <property type="entry name" value="NAD(P)-binding Rossmann-fold domains"/>
    <property type="match status" value="1"/>
</dbReference>
<comment type="similarity">
    <text evidence="1">Belongs to the short-chain dehydrogenases/reductases (SDR) family.</text>
</comment>
<reference evidence="4 5" key="1">
    <citation type="submission" date="2020-04" db="EMBL/GenBank/DDBJ databases">
        <title>MicrobeNet Type strains.</title>
        <authorList>
            <person name="Nicholson A.C."/>
        </authorList>
    </citation>
    <scope>NUCLEOTIDE SEQUENCE [LARGE SCALE GENOMIC DNA]</scope>
    <source>
        <strain evidence="4 5">DSM 44445</strain>
    </source>
</reference>
<dbReference type="PANTHER" id="PTHR48107">
    <property type="entry name" value="NADPH-DEPENDENT ALDEHYDE REDUCTASE-LIKE PROTEIN, CHLOROPLASTIC-RELATED"/>
    <property type="match status" value="1"/>
</dbReference>
<gene>
    <name evidence="4" type="ORF">HGA07_17355</name>
</gene>
<dbReference type="InterPro" id="IPR020904">
    <property type="entry name" value="Sc_DH/Rdtase_CS"/>
</dbReference>
<keyword evidence="2" id="KW-0560">Oxidoreductase</keyword>
<accession>A0A7X6M076</accession>